<evidence type="ECO:0000256" key="14">
    <source>
        <dbReference type="ARBA" id="ARBA00023201"/>
    </source>
</evidence>
<proteinExistence type="inferred from homology"/>
<evidence type="ECO:0000256" key="4">
    <source>
        <dbReference type="ARBA" id="ARBA00005844"/>
    </source>
</evidence>
<evidence type="ECO:0000256" key="2">
    <source>
        <dbReference type="ARBA" id="ARBA00003002"/>
    </source>
</evidence>
<organism evidence="18 19">
    <name type="scientific">Shewanella livingstonensis</name>
    <dbReference type="NCBI Taxonomy" id="150120"/>
    <lineage>
        <taxon>Bacteria</taxon>
        <taxon>Pseudomonadati</taxon>
        <taxon>Pseudomonadota</taxon>
        <taxon>Gammaproteobacteria</taxon>
        <taxon>Alteromonadales</taxon>
        <taxon>Shewanellaceae</taxon>
        <taxon>Shewanella</taxon>
    </lineage>
</organism>
<dbReference type="InterPro" id="IPR023424">
    <property type="entry name" value="OadG"/>
</dbReference>
<accession>A0A3G8LUX0</accession>
<dbReference type="EC" id="7.2.4.2" evidence="16"/>
<keyword evidence="11 16" id="KW-0915">Sodium</keyword>
<comment type="function">
    <text evidence="2 16 17">Catalyzes the decarboxylation of oxaloacetate coupled to Na(+) translocation.</text>
</comment>
<evidence type="ECO:0000256" key="13">
    <source>
        <dbReference type="ARBA" id="ARBA00023136"/>
    </source>
</evidence>
<name>A0A3G8LUX0_9GAMM</name>
<dbReference type="GO" id="GO:0015451">
    <property type="term" value="F:decarboxylation-driven active transmembrane transporter activity"/>
    <property type="evidence" value="ECO:0007669"/>
    <property type="project" value="UniProtKB-EC"/>
</dbReference>
<evidence type="ECO:0000256" key="9">
    <source>
        <dbReference type="ARBA" id="ARBA00022967"/>
    </source>
</evidence>
<comment type="catalytic activity">
    <reaction evidence="15 16 17">
        <text>oxaloacetate + 2 Na(+)(in) + H(+) = pyruvate + 2 Na(+)(out) + CO2</text>
        <dbReference type="Rhea" id="RHEA:57724"/>
        <dbReference type="ChEBI" id="CHEBI:15361"/>
        <dbReference type="ChEBI" id="CHEBI:15378"/>
        <dbReference type="ChEBI" id="CHEBI:16452"/>
        <dbReference type="ChEBI" id="CHEBI:16526"/>
        <dbReference type="ChEBI" id="CHEBI:29101"/>
        <dbReference type="EC" id="7.2.4.2"/>
    </reaction>
</comment>
<evidence type="ECO:0000313" key="18">
    <source>
        <dbReference type="EMBL" id="AZG72550.1"/>
    </source>
</evidence>
<keyword evidence="12 16" id="KW-0406">Ion transport</keyword>
<dbReference type="InterPro" id="IPR005899">
    <property type="entry name" value="Na_pump_deCOase"/>
</dbReference>
<gene>
    <name evidence="16" type="primary">oadG</name>
    <name evidence="18" type="ORF">EGC82_07030</name>
</gene>
<evidence type="ECO:0000256" key="6">
    <source>
        <dbReference type="ARBA" id="ARBA00022448"/>
    </source>
</evidence>
<dbReference type="NCBIfam" id="TIGR01195">
    <property type="entry name" value="oadG_fam"/>
    <property type="match status" value="1"/>
</dbReference>
<evidence type="ECO:0000256" key="11">
    <source>
        <dbReference type="ARBA" id="ARBA00023053"/>
    </source>
</evidence>
<keyword evidence="19" id="KW-1185">Reference proteome</keyword>
<protein>
    <recommendedName>
        <fullName evidence="16">Probable oxaloacetate decarboxylase gamma chain</fullName>
        <ecNumber evidence="16">7.2.4.2</ecNumber>
    </recommendedName>
</protein>
<evidence type="ECO:0000256" key="16">
    <source>
        <dbReference type="HAMAP-Rule" id="MF_00404"/>
    </source>
</evidence>
<dbReference type="HAMAP" id="MF_00404">
    <property type="entry name" value="OadG"/>
    <property type="match status" value="1"/>
</dbReference>
<evidence type="ECO:0000256" key="15">
    <source>
        <dbReference type="ARBA" id="ARBA00048176"/>
    </source>
</evidence>
<comment type="subcellular location">
    <subcellularLocation>
        <location evidence="3 16 17">Cell membrane</location>
        <topology evidence="3 16 17">Single-pass membrane protein</topology>
    </subcellularLocation>
</comment>
<dbReference type="Proteomes" id="UP000278035">
    <property type="component" value="Chromosome"/>
</dbReference>
<comment type="subunit">
    <text evidence="5 16">Heterotrimer of an alpha, a beta and a gamma subunit.</text>
</comment>
<evidence type="ECO:0000256" key="5">
    <source>
        <dbReference type="ARBA" id="ARBA00011869"/>
    </source>
</evidence>
<dbReference type="RefSeq" id="WP_124730136.1">
    <property type="nucleotide sequence ID" value="NZ_CBCSKC010000001.1"/>
</dbReference>
<keyword evidence="6 16" id="KW-0813">Transport</keyword>
<keyword evidence="9 16" id="KW-1278">Translocase</keyword>
<keyword evidence="13 16" id="KW-0472">Membrane</keyword>
<dbReference type="GO" id="GO:0015081">
    <property type="term" value="F:sodium ion transmembrane transporter activity"/>
    <property type="evidence" value="ECO:0007669"/>
    <property type="project" value="UniProtKB-UniRule"/>
</dbReference>
<dbReference type="Pfam" id="PF04277">
    <property type="entry name" value="OAD_gamma"/>
    <property type="match status" value="1"/>
</dbReference>
<evidence type="ECO:0000313" key="19">
    <source>
        <dbReference type="Proteomes" id="UP000278035"/>
    </source>
</evidence>
<dbReference type="GO" id="GO:0005886">
    <property type="term" value="C:plasma membrane"/>
    <property type="evidence" value="ECO:0007669"/>
    <property type="project" value="UniProtKB-SubCell"/>
</dbReference>
<keyword evidence="7 16" id="KW-1003">Cell membrane</keyword>
<dbReference type="NCBIfam" id="NF040909">
    <property type="entry name" value="OadG_rel_small"/>
    <property type="match status" value="1"/>
</dbReference>
<evidence type="ECO:0000256" key="10">
    <source>
        <dbReference type="ARBA" id="ARBA00022989"/>
    </source>
</evidence>
<evidence type="ECO:0000256" key="8">
    <source>
        <dbReference type="ARBA" id="ARBA00022692"/>
    </source>
</evidence>
<evidence type="ECO:0000256" key="17">
    <source>
        <dbReference type="RuleBase" id="RU004278"/>
    </source>
</evidence>
<evidence type="ECO:0000256" key="12">
    <source>
        <dbReference type="ARBA" id="ARBA00023065"/>
    </source>
</evidence>
<evidence type="ECO:0000256" key="3">
    <source>
        <dbReference type="ARBA" id="ARBA00004162"/>
    </source>
</evidence>
<sequence length="86" mass="8888">MTSISEQLSDALGIMVMGMGLVFIFLSILIIAIGIVAKLFPASEATTATPVPVTPLPVTSNAPGHTGLDPKLVAAITSAIHQYRAK</sequence>
<feature type="transmembrane region" description="Helical" evidence="16 17">
    <location>
        <begin position="12"/>
        <end position="37"/>
    </location>
</feature>
<reference evidence="19" key="1">
    <citation type="submission" date="2018-11" db="EMBL/GenBank/DDBJ databases">
        <title>Shewanella sp. M2.</title>
        <authorList>
            <person name="Hwang Y.J."/>
            <person name="Hwang C.Y."/>
        </authorList>
    </citation>
    <scope>NUCLEOTIDE SEQUENCE [LARGE SCALE GENOMIC DNA]</scope>
    <source>
        <strain evidence="19">LMG 19866</strain>
    </source>
</reference>
<keyword evidence="14 16" id="KW-0739">Sodium transport</keyword>
<dbReference type="AlphaFoldDB" id="A0A3G8LUX0"/>
<dbReference type="EMBL" id="CP034015">
    <property type="protein sequence ID" value="AZG72550.1"/>
    <property type="molecule type" value="Genomic_DNA"/>
</dbReference>
<evidence type="ECO:0000256" key="1">
    <source>
        <dbReference type="ARBA" id="ARBA00001959"/>
    </source>
</evidence>
<comment type="similarity">
    <text evidence="4 16 17">Belongs to the OadG family.</text>
</comment>
<evidence type="ECO:0000256" key="7">
    <source>
        <dbReference type="ARBA" id="ARBA00022475"/>
    </source>
</evidence>
<keyword evidence="10 16" id="KW-1133">Transmembrane helix</keyword>
<dbReference type="KEGG" id="slj:EGC82_07030"/>
<keyword evidence="8 16" id="KW-0812">Transmembrane</keyword>
<comment type="cofactor">
    <cofactor evidence="1 16 17">
        <name>Na(+)</name>
        <dbReference type="ChEBI" id="CHEBI:29101"/>
    </cofactor>
</comment>
<dbReference type="GO" id="GO:0008948">
    <property type="term" value="F:oxaloacetate decarboxylase activity"/>
    <property type="evidence" value="ECO:0007669"/>
    <property type="project" value="UniProtKB-UniRule"/>
</dbReference>
<dbReference type="GO" id="GO:0036376">
    <property type="term" value="P:sodium ion export across plasma membrane"/>
    <property type="evidence" value="ECO:0007669"/>
    <property type="project" value="InterPro"/>
</dbReference>